<dbReference type="EMBL" id="CP036422">
    <property type="protein sequence ID" value="QFU74683.1"/>
    <property type="molecule type" value="Genomic_DNA"/>
</dbReference>
<dbReference type="AlphaFoldDB" id="A0A5P9NFU6"/>
<dbReference type="OrthoDB" id="9804476at2"/>
<dbReference type="InterPro" id="IPR029057">
    <property type="entry name" value="PRTase-like"/>
</dbReference>
<proteinExistence type="predicted"/>
<dbReference type="InterPro" id="IPR000836">
    <property type="entry name" value="PRTase_dom"/>
</dbReference>
<evidence type="ECO:0000259" key="1">
    <source>
        <dbReference type="Pfam" id="PF00156"/>
    </source>
</evidence>
<keyword evidence="2" id="KW-0808">Transferase</keyword>
<name>A0A5P9NFU6_9GAMM</name>
<gene>
    <name evidence="2" type="ORF">EY643_02885</name>
</gene>
<protein>
    <submittedName>
        <fullName evidence="2">Phosphoribosyltransferase</fullName>
    </submittedName>
</protein>
<dbReference type="KEGG" id="halc:EY643_02885"/>
<keyword evidence="3" id="KW-1185">Reference proteome</keyword>
<evidence type="ECO:0000313" key="3">
    <source>
        <dbReference type="Proteomes" id="UP000326287"/>
    </source>
</evidence>
<dbReference type="Proteomes" id="UP000326287">
    <property type="component" value="Chromosome"/>
</dbReference>
<evidence type="ECO:0000313" key="2">
    <source>
        <dbReference type="EMBL" id="QFU74683.1"/>
    </source>
</evidence>
<dbReference type="GO" id="GO:0016757">
    <property type="term" value="F:glycosyltransferase activity"/>
    <property type="evidence" value="ECO:0007669"/>
    <property type="project" value="UniProtKB-KW"/>
</dbReference>
<reference evidence="2 3" key="1">
    <citation type="submission" date="2019-02" db="EMBL/GenBank/DDBJ databases">
        <authorList>
            <person name="Li S.-H."/>
        </authorList>
    </citation>
    <scope>NUCLEOTIDE SEQUENCE [LARGE SCALE GENOMIC DNA]</scope>
    <source>
        <strain evidence="2 3">IMCC14385</strain>
    </source>
</reference>
<feature type="domain" description="Phosphoribosyltransferase" evidence="1">
    <location>
        <begin position="18"/>
        <end position="101"/>
    </location>
</feature>
<dbReference type="Pfam" id="PF00156">
    <property type="entry name" value="Pribosyltran"/>
    <property type="match status" value="1"/>
</dbReference>
<dbReference type="Gene3D" id="3.40.50.2020">
    <property type="match status" value="1"/>
</dbReference>
<organism evidence="2 3">
    <name type="scientific">Halioglobus maricola</name>
    <dbReference type="NCBI Taxonomy" id="2601894"/>
    <lineage>
        <taxon>Bacteria</taxon>
        <taxon>Pseudomonadati</taxon>
        <taxon>Pseudomonadota</taxon>
        <taxon>Gammaproteobacteria</taxon>
        <taxon>Cellvibrionales</taxon>
        <taxon>Halieaceae</taxon>
        <taxon>Halioglobus</taxon>
    </lineage>
</organism>
<accession>A0A5P9NFU6</accession>
<sequence>MNFRSISDLSLCVRENLSSIPRDVDLIVGVPRSGTLVASMVALNLNLRITDLDSYLQDRKLAEKNTRDFQSQSPSSPSDARHVLIIDDTVQSGSTLEEVKKSVFELGRDQRVSYGCAYISPAAVDTVDLYFEELASPRCFEWNFMHRPFLKNCCMDIDGVLCVDPTEEQNDDGEKYLRFLRDAAPLVLPTYEVGHLVTSRLEKYRLETEDWLKKSGVTYGELHMLDLPDAATRRALGCHASFKASVYQKYDLSRLFIESEPKQSREIARLSGKPVICTKNQEIYLPSFSPALIQTKTKRFLRKWRRWL</sequence>
<dbReference type="SUPFAM" id="SSF53271">
    <property type="entry name" value="PRTase-like"/>
    <property type="match status" value="1"/>
</dbReference>
<keyword evidence="2" id="KW-0328">Glycosyltransferase</keyword>
<dbReference type="CDD" id="cd06223">
    <property type="entry name" value="PRTases_typeI"/>
    <property type="match status" value="1"/>
</dbReference>